<evidence type="ECO:0000256" key="1">
    <source>
        <dbReference type="SAM" id="MobiDB-lite"/>
    </source>
</evidence>
<accession>A0A836CXY2</accession>
<feature type="region of interest" description="Disordered" evidence="1">
    <location>
        <begin position="438"/>
        <end position="488"/>
    </location>
</feature>
<evidence type="ECO:0000313" key="2">
    <source>
        <dbReference type="EMBL" id="KAG5199466.1"/>
    </source>
</evidence>
<reference evidence="2 3" key="1">
    <citation type="submission" date="2020-12" db="EMBL/GenBank/DDBJ databases">
        <title>De novo assembly of Tibetan sheep genome.</title>
        <authorList>
            <person name="Li X."/>
        </authorList>
    </citation>
    <scope>NUCLEOTIDE SEQUENCE [LARGE SCALE GENOMIC DNA]</scope>
    <source>
        <tissue evidence="2">Heart</tissue>
    </source>
</reference>
<proteinExistence type="predicted"/>
<sequence length="488" mass="54356">MEPGQIPSTDSGSERFSSTRSDSVKLNRGMYWSKGPDARVNKPISPDRNVERFSFSFTVCPGKVKTFCKRLLLESTGQGKPAGGAKLREPKTPLPLQKISPRGKRQESQTPPQTHQALEPGNGLSGAPPTFQCRESPHLVLTDPTTNKLNLGPCWTYDQQQPTPSLNAVMDTPSPGDRRPDPFQYPASNGLALNPTQQEMLAHQALPRKSHPAAQESEAQNEIAPEDIKYRLETLPEAPLQLQHLSYFGKPKPPWIPLSTTYGESHKPWTYHGEEPSHSGDHYLTAHQIAFQNSPLGQSMFPVYIQGRNIASLTHPDYRDCVNQHQRDFQAPECNQVLKPDPDKSSQGIKCLIYLLSNPWKKESRLTAPLVHSGSSKPSSKPELAASNASRTVGLNPERTMETLVTEAMRMRWVNLCKPKVNSIKCETHILPLLSRGKHSGTKETLSHSQVSPAAHEPVPDIFMPKTGLNTEKKREKEREIGRKKLPK</sequence>
<name>A0A836CXY2_SHEEP</name>
<dbReference type="AlphaFoldDB" id="A0A836CXY2"/>
<feature type="compositionally biased region" description="Polar residues" evidence="1">
    <location>
        <begin position="1"/>
        <end position="21"/>
    </location>
</feature>
<comment type="caution">
    <text evidence="2">The sequence shown here is derived from an EMBL/GenBank/DDBJ whole genome shotgun (WGS) entry which is preliminary data.</text>
</comment>
<feature type="region of interest" description="Disordered" evidence="1">
    <location>
        <begin position="1"/>
        <end position="47"/>
    </location>
</feature>
<organism evidence="2 3">
    <name type="scientific">Ovis aries</name>
    <name type="common">Sheep</name>
    <dbReference type="NCBI Taxonomy" id="9940"/>
    <lineage>
        <taxon>Eukaryota</taxon>
        <taxon>Metazoa</taxon>
        <taxon>Chordata</taxon>
        <taxon>Craniata</taxon>
        <taxon>Vertebrata</taxon>
        <taxon>Euteleostomi</taxon>
        <taxon>Mammalia</taxon>
        <taxon>Eutheria</taxon>
        <taxon>Laurasiatheria</taxon>
        <taxon>Artiodactyla</taxon>
        <taxon>Ruminantia</taxon>
        <taxon>Pecora</taxon>
        <taxon>Bovidae</taxon>
        <taxon>Caprinae</taxon>
        <taxon>Ovis</taxon>
    </lineage>
</organism>
<feature type="region of interest" description="Disordered" evidence="1">
    <location>
        <begin position="76"/>
        <end position="134"/>
    </location>
</feature>
<feature type="region of interest" description="Disordered" evidence="1">
    <location>
        <begin position="370"/>
        <end position="395"/>
    </location>
</feature>
<dbReference type="EMBL" id="JAEMGP010000015">
    <property type="protein sequence ID" value="KAG5199466.1"/>
    <property type="molecule type" value="Genomic_DNA"/>
</dbReference>
<dbReference type="Proteomes" id="UP000664991">
    <property type="component" value="Chromosome 15"/>
</dbReference>
<protein>
    <submittedName>
        <fullName evidence="2">Uncharacterized protein</fullName>
    </submittedName>
</protein>
<evidence type="ECO:0000313" key="3">
    <source>
        <dbReference type="Proteomes" id="UP000664991"/>
    </source>
</evidence>
<feature type="compositionally biased region" description="Basic and acidic residues" evidence="1">
    <location>
        <begin position="471"/>
        <end position="488"/>
    </location>
</feature>
<gene>
    <name evidence="2" type="ORF">JEQ12_005945</name>
</gene>